<evidence type="ECO:0000256" key="1">
    <source>
        <dbReference type="ARBA" id="ARBA00022463"/>
    </source>
</evidence>
<evidence type="ECO:0000256" key="4">
    <source>
        <dbReference type="ARBA" id="ARBA00023280"/>
    </source>
</evidence>
<dbReference type="GO" id="GO:0016032">
    <property type="term" value="P:viral process"/>
    <property type="evidence" value="ECO:0007669"/>
    <property type="project" value="InterPro"/>
</dbReference>
<keyword evidence="4" id="KW-0899">Viral immunoevasion</keyword>
<dbReference type="InterPro" id="IPR006755">
    <property type="entry name" value="Virus_P0"/>
</dbReference>
<accession>R4HG88</accession>
<sequence>MNVLINQYTSTLEINFSPSVSLETRRSLICLFLSSSSKFIQQSNEQYGTNSTTCYRSLLLLLPFLFGGFEFLNGQLVIPRLHGSNRLGWYFQRLLSNAGFCTLRLQSCRSAQDYPTIQIAPTRVSLYRYIQCPLVEGLSGHQDVLSLGLQYFTKIVGTYVRQLKQYNLCLRSEIVMGDSVGLDLDLLGSLLLDGPDHNNTYHAYSGSRIINCLHRCYGKALTSDIWELFGVDHCACLQVPSFPLEAEIPEIGSEHDEDSEGEDDEGFWEL</sequence>
<keyword evidence="3" id="KW-1090">Inhibition of host innate immune response by virus</keyword>
<dbReference type="GO" id="GO:0052170">
    <property type="term" value="P:symbiont-mediated suppression of host innate immune response"/>
    <property type="evidence" value="ECO:0007669"/>
    <property type="project" value="UniProtKB-KW"/>
</dbReference>
<protein>
    <submittedName>
        <fullName evidence="5">p0</fullName>
    </submittedName>
</protein>
<evidence type="ECO:0000256" key="2">
    <source>
        <dbReference type="ARBA" id="ARBA00022581"/>
    </source>
</evidence>
<organism evidence="5">
    <name type="scientific">Chickpea chlorotic stunt virus</name>
    <dbReference type="NCBI Taxonomy" id="328430"/>
    <lineage>
        <taxon>Viruses</taxon>
        <taxon>Riboviria</taxon>
        <taxon>Orthornavirae</taxon>
        <taxon>Pisuviricota</taxon>
        <taxon>Pisoniviricetes</taxon>
        <taxon>Sobelivirales</taxon>
        <taxon>Solemoviridae</taxon>
        <taxon>Polerovirus</taxon>
        <taxon>Polerovirus CPCSV</taxon>
    </lineage>
</organism>
<evidence type="ECO:0000313" key="5">
    <source>
        <dbReference type="EMBL" id="AEI55837.1"/>
    </source>
</evidence>
<keyword evidence="2" id="KW-0945">Host-virus interaction</keyword>
<dbReference type="Pfam" id="PF04662">
    <property type="entry name" value="Luteo_PO"/>
    <property type="match status" value="1"/>
</dbReference>
<reference evidence="5" key="1">
    <citation type="journal article" date="2012" name="Arch. Virol.">
        <title>Nucleotide sequence of a chickpea chlorotic stunt virus relative that infects pea and faba bean in China.</title>
        <authorList>
            <person name="Zhou C.J."/>
            <person name="Xiang H.Y."/>
            <person name="Zhuo T."/>
            <person name="Li D.W."/>
            <person name="Yu J.L."/>
            <person name="Han C.G."/>
        </authorList>
    </citation>
    <scope>NUCLEOTIDE SEQUENCE</scope>
    <source>
        <strain evidence="5">CHN</strain>
    </source>
</reference>
<dbReference type="EMBL" id="JF507725">
    <property type="protein sequence ID" value="AEI55837.1"/>
    <property type="molecule type" value="Genomic_RNA"/>
</dbReference>
<keyword evidence="1" id="KW-0941">Suppressor of RNA silencing</keyword>
<name>R4HG88_9VIRU</name>
<evidence type="ECO:0000256" key="3">
    <source>
        <dbReference type="ARBA" id="ARBA00022632"/>
    </source>
</evidence>
<proteinExistence type="predicted"/>